<proteinExistence type="predicted"/>
<comment type="caution">
    <text evidence="2">The sequence shown here is derived from an EMBL/GenBank/DDBJ whole genome shotgun (WGS) entry which is preliminary data.</text>
</comment>
<dbReference type="Proteomes" id="UP001281003">
    <property type="component" value="Unassembled WGS sequence"/>
</dbReference>
<dbReference type="EMBL" id="JAUTDP010000005">
    <property type="protein sequence ID" value="KAK3399290.1"/>
    <property type="molecule type" value="Genomic_DNA"/>
</dbReference>
<evidence type="ECO:0000313" key="2">
    <source>
        <dbReference type="EMBL" id="KAK3399290.1"/>
    </source>
</evidence>
<gene>
    <name evidence="2" type="ORF">B0T20DRAFT_392299</name>
</gene>
<reference evidence="2" key="1">
    <citation type="journal article" date="2023" name="Mol. Phylogenet. Evol.">
        <title>Genome-scale phylogeny and comparative genomics of the fungal order Sordariales.</title>
        <authorList>
            <person name="Hensen N."/>
            <person name="Bonometti L."/>
            <person name="Westerberg I."/>
            <person name="Brannstrom I.O."/>
            <person name="Guillou S."/>
            <person name="Cros-Aarteil S."/>
            <person name="Calhoun S."/>
            <person name="Haridas S."/>
            <person name="Kuo A."/>
            <person name="Mondo S."/>
            <person name="Pangilinan J."/>
            <person name="Riley R."/>
            <person name="LaButti K."/>
            <person name="Andreopoulos B."/>
            <person name="Lipzen A."/>
            <person name="Chen C."/>
            <person name="Yan M."/>
            <person name="Daum C."/>
            <person name="Ng V."/>
            <person name="Clum A."/>
            <person name="Steindorff A."/>
            <person name="Ohm R.A."/>
            <person name="Martin F."/>
            <person name="Silar P."/>
            <person name="Natvig D.O."/>
            <person name="Lalanne C."/>
            <person name="Gautier V."/>
            <person name="Ament-Velasquez S.L."/>
            <person name="Kruys A."/>
            <person name="Hutchinson M.I."/>
            <person name="Powell A.J."/>
            <person name="Barry K."/>
            <person name="Miller A.N."/>
            <person name="Grigoriev I.V."/>
            <person name="Debuchy R."/>
            <person name="Gladieux P."/>
            <person name="Hiltunen Thoren M."/>
            <person name="Johannesson H."/>
        </authorList>
    </citation>
    <scope>NUCLEOTIDE SEQUENCE</scope>
    <source>
        <strain evidence="2">FGSC 1904</strain>
    </source>
</reference>
<keyword evidence="3" id="KW-1185">Reference proteome</keyword>
<reference evidence="2" key="2">
    <citation type="submission" date="2023-07" db="EMBL/GenBank/DDBJ databases">
        <authorList>
            <consortium name="Lawrence Berkeley National Laboratory"/>
            <person name="Haridas S."/>
            <person name="Hensen N."/>
            <person name="Bonometti L."/>
            <person name="Westerberg I."/>
            <person name="Brannstrom I.O."/>
            <person name="Guillou S."/>
            <person name="Cros-Aarteil S."/>
            <person name="Calhoun S."/>
            <person name="Kuo A."/>
            <person name="Mondo S."/>
            <person name="Pangilinan J."/>
            <person name="Riley R."/>
            <person name="LaButti K."/>
            <person name="Andreopoulos B."/>
            <person name="Lipzen A."/>
            <person name="Chen C."/>
            <person name="Yanf M."/>
            <person name="Daum C."/>
            <person name="Ng V."/>
            <person name="Clum A."/>
            <person name="Steindorff A."/>
            <person name="Ohm R."/>
            <person name="Martin F."/>
            <person name="Silar P."/>
            <person name="Natvig D."/>
            <person name="Lalanne C."/>
            <person name="Gautier V."/>
            <person name="Ament-velasquez S.L."/>
            <person name="Kruys A."/>
            <person name="Hutchinson M.I."/>
            <person name="Powell A.J."/>
            <person name="Barry K."/>
            <person name="Miller A.N."/>
            <person name="Grigoriev I.V."/>
            <person name="Debuchy R."/>
            <person name="Gladieux P."/>
            <person name="Thoren M.H."/>
            <person name="Johannesson H."/>
        </authorList>
    </citation>
    <scope>NUCLEOTIDE SEQUENCE</scope>
    <source>
        <strain evidence="2">FGSC 1904</strain>
    </source>
</reference>
<organism evidence="2 3">
    <name type="scientific">Sordaria brevicollis</name>
    <dbReference type="NCBI Taxonomy" id="83679"/>
    <lineage>
        <taxon>Eukaryota</taxon>
        <taxon>Fungi</taxon>
        <taxon>Dikarya</taxon>
        <taxon>Ascomycota</taxon>
        <taxon>Pezizomycotina</taxon>
        <taxon>Sordariomycetes</taxon>
        <taxon>Sordariomycetidae</taxon>
        <taxon>Sordariales</taxon>
        <taxon>Sordariaceae</taxon>
        <taxon>Sordaria</taxon>
    </lineage>
</organism>
<evidence type="ECO:0000256" key="1">
    <source>
        <dbReference type="SAM" id="MobiDB-lite"/>
    </source>
</evidence>
<feature type="region of interest" description="Disordered" evidence="1">
    <location>
        <begin position="180"/>
        <end position="201"/>
    </location>
</feature>
<evidence type="ECO:0000313" key="3">
    <source>
        <dbReference type="Proteomes" id="UP001281003"/>
    </source>
</evidence>
<protein>
    <submittedName>
        <fullName evidence="2">Uncharacterized protein</fullName>
    </submittedName>
</protein>
<dbReference type="AlphaFoldDB" id="A0AAE0PG44"/>
<accession>A0AAE0PG44</accession>
<name>A0AAE0PG44_SORBR</name>
<sequence>MGVGNWPDGHSWDGDTLKTGRIKLSECLEMVSKETGKVERPQREEGEYALHLHWARMERPSIPGALSVRPSISQRTEGTSRNATPQPLSLIADRRHYQTAGALAISQIRQQQEHVGNELQPTTNVNILLVREPKFPASPALLSDIFLAAGGLQGVHSCTEFIATPRVRGLQAIERSVDEPLSGAAGPQRHQAASNSNSSDEANGITARRAAVVCYIPTYLGTCPSSICQGRGASFIDVLSSSSSSSSGFYEWCCSCCDRLA</sequence>